<keyword evidence="1" id="KW-0812">Transmembrane</keyword>
<dbReference type="Proteomes" id="UP000317977">
    <property type="component" value="Unassembled WGS sequence"/>
</dbReference>
<keyword evidence="1" id="KW-1133">Transmembrane helix</keyword>
<protein>
    <submittedName>
        <fullName evidence="2">Uncharacterized protein</fullName>
    </submittedName>
</protein>
<organism evidence="2 3">
    <name type="scientific">Rubripirellula reticaptiva</name>
    <dbReference type="NCBI Taxonomy" id="2528013"/>
    <lineage>
        <taxon>Bacteria</taxon>
        <taxon>Pseudomonadati</taxon>
        <taxon>Planctomycetota</taxon>
        <taxon>Planctomycetia</taxon>
        <taxon>Pirellulales</taxon>
        <taxon>Pirellulaceae</taxon>
        <taxon>Rubripirellula</taxon>
    </lineage>
</organism>
<dbReference type="OrthoDB" id="270282at2"/>
<sequence>MHLLTCPACQESIPVTTSQAGERMTCPACQSPVDVPTLGQLRKLPAAEESATESPKLRETAGGGSIAFGVLGLIATAALLVAGFCGIRWALIDVPIDTESHIAEFEKAYQETTAAQLIREYEQMEEFGVDIAMPYKYKTLANTKSDWGWSSAIAGAVAVTAIILATIFGIAGRKRN</sequence>
<dbReference type="Gene3D" id="2.20.28.160">
    <property type="match status" value="1"/>
</dbReference>
<dbReference type="EMBL" id="SJPX01000001">
    <property type="protein sequence ID" value="TWU57599.1"/>
    <property type="molecule type" value="Genomic_DNA"/>
</dbReference>
<dbReference type="RefSeq" id="WP_146532476.1">
    <property type="nucleotide sequence ID" value="NZ_SJPX01000001.1"/>
</dbReference>
<feature type="transmembrane region" description="Helical" evidence="1">
    <location>
        <begin position="66"/>
        <end position="91"/>
    </location>
</feature>
<accession>A0A5C6FD57</accession>
<proteinExistence type="predicted"/>
<evidence type="ECO:0000313" key="3">
    <source>
        <dbReference type="Proteomes" id="UP000317977"/>
    </source>
</evidence>
<feature type="transmembrane region" description="Helical" evidence="1">
    <location>
        <begin position="147"/>
        <end position="171"/>
    </location>
</feature>
<gene>
    <name evidence="2" type="ORF">Poly59_05060</name>
</gene>
<evidence type="ECO:0000313" key="2">
    <source>
        <dbReference type="EMBL" id="TWU57599.1"/>
    </source>
</evidence>
<dbReference type="AlphaFoldDB" id="A0A5C6FD57"/>
<evidence type="ECO:0000256" key="1">
    <source>
        <dbReference type="SAM" id="Phobius"/>
    </source>
</evidence>
<name>A0A5C6FD57_9BACT</name>
<keyword evidence="3" id="KW-1185">Reference proteome</keyword>
<comment type="caution">
    <text evidence="2">The sequence shown here is derived from an EMBL/GenBank/DDBJ whole genome shotgun (WGS) entry which is preliminary data.</text>
</comment>
<keyword evidence="1" id="KW-0472">Membrane</keyword>
<reference evidence="2 3" key="1">
    <citation type="submission" date="2019-02" db="EMBL/GenBank/DDBJ databases">
        <title>Deep-cultivation of Planctomycetes and their phenomic and genomic characterization uncovers novel biology.</title>
        <authorList>
            <person name="Wiegand S."/>
            <person name="Jogler M."/>
            <person name="Boedeker C."/>
            <person name="Pinto D."/>
            <person name="Vollmers J."/>
            <person name="Rivas-Marin E."/>
            <person name="Kohn T."/>
            <person name="Peeters S.H."/>
            <person name="Heuer A."/>
            <person name="Rast P."/>
            <person name="Oberbeckmann S."/>
            <person name="Bunk B."/>
            <person name="Jeske O."/>
            <person name="Meyerdierks A."/>
            <person name="Storesund J.E."/>
            <person name="Kallscheuer N."/>
            <person name="Luecker S."/>
            <person name="Lage O.M."/>
            <person name="Pohl T."/>
            <person name="Merkel B.J."/>
            <person name="Hornburger P."/>
            <person name="Mueller R.-W."/>
            <person name="Bruemmer F."/>
            <person name="Labrenz M."/>
            <person name="Spormann A.M."/>
            <person name="Op Den Camp H."/>
            <person name="Overmann J."/>
            <person name="Amann R."/>
            <person name="Jetten M.S.M."/>
            <person name="Mascher T."/>
            <person name="Medema M.H."/>
            <person name="Devos D.P."/>
            <person name="Kaster A.-K."/>
            <person name="Ovreas L."/>
            <person name="Rohde M."/>
            <person name="Galperin M.Y."/>
            <person name="Jogler C."/>
        </authorList>
    </citation>
    <scope>NUCLEOTIDE SEQUENCE [LARGE SCALE GENOMIC DNA]</scope>
    <source>
        <strain evidence="2 3">Poly59</strain>
    </source>
</reference>